<dbReference type="EMBL" id="CP001349">
    <property type="protein sequence ID" value="ACL57637.1"/>
    <property type="molecule type" value="Genomic_DNA"/>
</dbReference>
<dbReference type="KEGG" id="mno:Mnod_2675"/>
<accession>B8IE91</accession>
<proteinExistence type="predicted"/>
<dbReference type="OrthoDB" id="101972at2"/>
<dbReference type="AlphaFoldDB" id="B8IE91"/>
<name>B8IE91_METNO</name>
<evidence type="ECO:0000313" key="1">
    <source>
        <dbReference type="EMBL" id="ACL57637.1"/>
    </source>
</evidence>
<dbReference type="HOGENOM" id="CLU_2917357_0_0_5"/>
<evidence type="ECO:0000313" key="2">
    <source>
        <dbReference type="Proteomes" id="UP000008207"/>
    </source>
</evidence>
<reference evidence="1 2" key="1">
    <citation type="submission" date="2009-01" db="EMBL/GenBank/DDBJ databases">
        <title>Complete sequence of chromosome of Methylobacterium nodulans ORS 2060.</title>
        <authorList>
            <consortium name="US DOE Joint Genome Institute"/>
            <person name="Lucas S."/>
            <person name="Copeland A."/>
            <person name="Lapidus A."/>
            <person name="Glavina del Rio T."/>
            <person name="Dalin E."/>
            <person name="Tice H."/>
            <person name="Bruce D."/>
            <person name="Goodwin L."/>
            <person name="Pitluck S."/>
            <person name="Sims D."/>
            <person name="Brettin T."/>
            <person name="Detter J.C."/>
            <person name="Han C."/>
            <person name="Larimer F."/>
            <person name="Land M."/>
            <person name="Hauser L."/>
            <person name="Kyrpides N."/>
            <person name="Ivanova N."/>
            <person name="Marx C.J."/>
            <person name="Richardson P."/>
        </authorList>
    </citation>
    <scope>NUCLEOTIDE SEQUENCE [LARGE SCALE GENOMIC DNA]</scope>
    <source>
        <strain evidence="2">LMG 21967 / CNCM I-2342 / ORS 2060</strain>
    </source>
</reference>
<protein>
    <submittedName>
        <fullName evidence="1">Pyridine nucleotide-disulfide oxidoreductase family protein</fullName>
    </submittedName>
</protein>
<sequence>MTEDLTLIDQHGDAHHPLWTLGPLLRGTLWECTAVPDIRGQAADLARTVAARLRAAPAVRS</sequence>
<dbReference type="RefSeq" id="WP_015929316.1">
    <property type="nucleotide sequence ID" value="NC_011894.1"/>
</dbReference>
<keyword evidence="2" id="KW-1185">Reference proteome</keyword>
<organism evidence="1 2">
    <name type="scientific">Methylobacterium nodulans (strain LMG 21967 / CNCM I-2342 / ORS 2060)</name>
    <dbReference type="NCBI Taxonomy" id="460265"/>
    <lineage>
        <taxon>Bacteria</taxon>
        <taxon>Pseudomonadati</taxon>
        <taxon>Pseudomonadota</taxon>
        <taxon>Alphaproteobacteria</taxon>
        <taxon>Hyphomicrobiales</taxon>
        <taxon>Methylobacteriaceae</taxon>
        <taxon>Methylobacterium</taxon>
    </lineage>
</organism>
<dbReference type="Proteomes" id="UP000008207">
    <property type="component" value="Chromosome"/>
</dbReference>
<dbReference type="eggNOG" id="COG4529">
    <property type="taxonomic scope" value="Bacteria"/>
</dbReference>
<gene>
    <name evidence="1" type="ordered locus">Mnod_2675</name>
</gene>